<sequence>MGLIDARRLPTPYGQETLLQVFFLASLCIGKLVNSHVLGVYLNPGIINLGIFGRMSDKLFSVLEKAIPGAL</sequence>
<gene>
    <name evidence="1" type="ORF">PDIGIT_LOCUS6644</name>
</gene>
<accession>A0A9W4UEU2</accession>
<dbReference type="Proteomes" id="UP001152607">
    <property type="component" value="Unassembled WGS sequence"/>
</dbReference>
<organism evidence="1 2">
    <name type="scientific">Periconia digitata</name>
    <dbReference type="NCBI Taxonomy" id="1303443"/>
    <lineage>
        <taxon>Eukaryota</taxon>
        <taxon>Fungi</taxon>
        <taxon>Dikarya</taxon>
        <taxon>Ascomycota</taxon>
        <taxon>Pezizomycotina</taxon>
        <taxon>Dothideomycetes</taxon>
        <taxon>Pleosporomycetidae</taxon>
        <taxon>Pleosporales</taxon>
        <taxon>Massarineae</taxon>
        <taxon>Periconiaceae</taxon>
        <taxon>Periconia</taxon>
    </lineage>
</organism>
<dbReference type="AlphaFoldDB" id="A0A9W4UEU2"/>
<keyword evidence="2" id="KW-1185">Reference proteome</keyword>
<protein>
    <submittedName>
        <fullName evidence="1">Uncharacterized protein</fullName>
    </submittedName>
</protein>
<reference evidence="1" key="1">
    <citation type="submission" date="2023-01" db="EMBL/GenBank/DDBJ databases">
        <authorList>
            <person name="Van Ghelder C."/>
            <person name="Rancurel C."/>
        </authorList>
    </citation>
    <scope>NUCLEOTIDE SEQUENCE</scope>
    <source>
        <strain evidence="1">CNCM I-4278</strain>
    </source>
</reference>
<name>A0A9W4UEU2_9PLEO</name>
<proteinExistence type="predicted"/>
<comment type="caution">
    <text evidence="1">The sequence shown here is derived from an EMBL/GenBank/DDBJ whole genome shotgun (WGS) entry which is preliminary data.</text>
</comment>
<evidence type="ECO:0000313" key="1">
    <source>
        <dbReference type="EMBL" id="CAI6333596.1"/>
    </source>
</evidence>
<dbReference type="EMBL" id="CAOQHR010000004">
    <property type="protein sequence ID" value="CAI6333596.1"/>
    <property type="molecule type" value="Genomic_DNA"/>
</dbReference>
<evidence type="ECO:0000313" key="2">
    <source>
        <dbReference type="Proteomes" id="UP001152607"/>
    </source>
</evidence>